<sequence>MVPSWTQLIQGLFTEKYNLVHFLNPIPIWLRYNQKIPVKIMSWAHLNGSAIVVGNHISAHSFTDLAGKQIAIPYWYSMHNILLQNEVNLRVVTPSLNGLGFTSTEYRCLYCR</sequence>
<organism evidence="1 2">
    <name type="scientific">Thioploca ingrica</name>
    <dbReference type="NCBI Taxonomy" id="40754"/>
    <lineage>
        <taxon>Bacteria</taxon>
        <taxon>Pseudomonadati</taxon>
        <taxon>Pseudomonadota</taxon>
        <taxon>Gammaproteobacteria</taxon>
        <taxon>Thiotrichales</taxon>
        <taxon>Thiotrichaceae</taxon>
        <taxon>Thioploca</taxon>
    </lineage>
</organism>
<evidence type="ECO:0000313" key="2">
    <source>
        <dbReference type="Proteomes" id="UP000031623"/>
    </source>
</evidence>
<proteinExistence type="predicted"/>
<dbReference type="HOGENOM" id="CLU_2144709_0_0_6"/>
<dbReference type="EMBL" id="AP014633">
    <property type="protein sequence ID" value="BAP58258.1"/>
    <property type="molecule type" value="Genomic_DNA"/>
</dbReference>
<dbReference type="STRING" id="40754.THII_3961"/>
<dbReference type="Proteomes" id="UP000031623">
    <property type="component" value="Chromosome"/>
</dbReference>
<dbReference type="KEGG" id="tig:THII_3961"/>
<keyword evidence="2" id="KW-1185">Reference proteome</keyword>
<evidence type="ECO:0000313" key="1">
    <source>
        <dbReference type="EMBL" id="BAP58258.1"/>
    </source>
</evidence>
<accession>A0A090AIL7</accession>
<dbReference type="Gene3D" id="3.40.190.10">
    <property type="entry name" value="Periplasmic binding protein-like II"/>
    <property type="match status" value="2"/>
</dbReference>
<dbReference type="AlphaFoldDB" id="A0A090AIL7"/>
<reference evidence="1 2" key="1">
    <citation type="journal article" date="2014" name="ISME J.">
        <title>Ecophysiology of Thioploca ingrica as revealed by the complete genome sequence supplemented with proteomic evidence.</title>
        <authorList>
            <person name="Kojima H."/>
            <person name="Ogura Y."/>
            <person name="Yamamoto N."/>
            <person name="Togashi T."/>
            <person name="Mori H."/>
            <person name="Watanabe T."/>
            <person name="Nemoto F."/>
            <person name="Kurokawa K."/>
            <person name="Hayashi T."/>
            <person name="Fukui M."/>
        </authorList>
    </citation>
    <scope>NUCLEOTIDE SEQUENCE [LARGE SCALE GENOMIC DNA]</scope>
</reference>
<dbReference type="SUPFAM" id="SSF53850">
    <property type="entry name" value="Periplasmic binding protein-like II"/>
    <property type="match status" value="1"/>
</dbReference>
<protein>
    <submittedName>
        <fullName evidence="1">Twin-arginine translocation pathway signal</fullName>
    </submittedName>
</protein>
<name>A0A090AIL7_9GAMM</name>
<gene>
    <name evidence="1" type="ORF">THII_3961</name>
</gene>